<dbReference type="PANTHER" id="PTHR35357">
    <property type="entry name" value="OS02G0537100 PROTEIN"/>
    <property type="match status" value="1"/>
</dbReference>
<dbReference type="SMR" id="A0A1J6JTB2"/>
<gene>
    <name evidence="6" type="primary">PLA1_3</name>
    <name evidence="6" type="ORF">A4A49_39166</name>
</gene>
<organism evidence="6 7">
    <name type="scientific">Nicotiana attenuata</name>
    <name type="common">Coyote tobacco</name>
    <dbReference type="NCBI Taxonomy" id="49451"/>
    <lineage>
        <taxon>Eukaryota</taxon>
        <taxon>Viridiplantae</taxon>
        <taxon>Streptophyta</taxon>
        <taxon>Embryophyta</taxon>
        <taxon>Tracheophyta</taxon>
        <taxon>Spermatophyta</taxon>
        <taxon>Magnoliopsida</taxon>
        <taxon>eudicotyledons</taxon>
        <taxon>Gunneridae</taxon>
        <taxon>Pentapetalae</taxon>
        <taxon>asterids</taxon>
        <taxon>lamiids</taxon>
        <taxon>Solanales</taxon>
        <taxon>Solanaceae</taxon>
        <taxon>Nicotianoideae</taxon>
        <taxon>Nicotianeae</taxon>
        <taxon>Nicotiana</taxon>
    </lineage>
</organism>
<evidence type="ECO:0000256" key="2">
    <source>
        <dbReference type="ARBA" id="ARBA00023157"/>
    </source>
</evidence>
<evidence type="ECO:0000256" key="3">
    <source>
        <dbReference type="ARBA" id="ARBA00038471"/>
    </source>
</evidence>
<dbReference type="PANTHER" id="PTHR35357:SF17">
    <property type="entry name" value="PECTINESTERASE INHIBITOR 12"/>
    <property type="match status" value="1"/>
</dbReference>
<dbReference type="Gramene" id="OIT20422">
    <property type="protein sequence ID" value="OIT20422"/>
    <property type="gene ID" value="A4A49_39166"/>
</dbReference>
<dbReference type="OMA" id="YKFCVAS"/>
<name>A0A1J6JTB2_NICAT</name>
<comment type="caution">
    <text evidence="6">The sequence shown here is derived from an EMBL/GenBank/DDBJ whole genome shotgun (WGS) entry which is preliminary data.</text>
</comment>
<evidence type="ECO:0000256" key="4">
    <source>
        <dbReference type="SAM" id="SignalP"/>
    </source>
</evidence>
<dbReference type="SUPFAM" id="SSF101148">
    <property type="entry name" value="Plant invertase/pectin methylesterase inhibitor"/>
    <property type="match status" value="1"/>
</dbReference>
<evidence type="ECO:0000313" key="6">
    <source>
        <dbReference type="EMBL" id="OIT20422.1"/>
    </source>
</evidence>
<protein>
    <submittedName>
        <fullName evidence="6">Invertase inhibitor</fullName>
    </submittedName>
</protein>
<dbReference type="SMART" id="SM00856">
    <property type="entry name" value="PMEI"/>
    <property type="match status" value="1"/>
</dbReference>
<dbReference type="KEGG" id="nau:109220193"/>
<keyword evidence="2" id="KW-1015">Disulfide bond</keyword>
<accession>A0A1J6JTB2</accession>
<dbReference type="EMBL" id="MJEQ01005315">
    <property type="protein sequence ID" value="OIT20422.1"/>
    <property type="molecule type" value="Genomic_DNA"/>
</dbReference>
<feature type="signal peptide" evidence="4">
    <location>
        <begin position="1"/>
        <end position="27"/>
    </location>
</feature>
<dbReference type="GO" id="GO:0004857">
    <property type="term" value="F:enzyme inhibitor activity"/>
    <property type="evidence" value="ECO:0007669"/>
    <property type="project" value="InterPro"/>
</dbReference>
<feature type="domain" description="Pectinesterase inhibitor" evidence="5">
    <location>
        <begin position="26"/>
        <end position="178"/>
    </location>
</feature>
<feature type="chain" id="PRO_5012701487" evidence="4">
    <location>
        <begin position="28"/>
        <end position="189"/>
    </location>
</feature>
<evidence type="ECO:0000259" key="5">
    <source>
        <dbReference type="SMART" id="SM00856"/>
    </source>
</evidence>
<keyword evidence="1 4" id="KW-0732">Signal</keyword>
<comment type="similarity">
    <text evidence="3">Belongs to the PMEI family.</text>
</comment>
<dbReference type="InterPro" id="IPR034088">
    <property type="entry name" value="Pla_a_1-like"/>
</dbReference>
<sequence length="189" mass="21149">MKPLSSFFLLLSIFLSLFFLLFHGSQGQNLIQNTCKTCSKDDPNIKYDFCTSSLQAAPASQCATLRGLGMISIRLIRYNVTDTRCHIKILMKDKKLDPYVRMCLSDCFELYSDAIPSIKLAMKSYNAKKYYDANIQISSIMDAATTCEDGFKEKDGVVSPLTKRNEITFQLSALALSVMNFIKNNGSTG</sequence>
<dbReference type="Proteomes" id="UP000187609">
    <property type="component" value="Unassembled WGS sequence"/>
</dbReference>
<dbReference type="Pfam" id="PF04043">
    <property type="entry name" value="PMEI"/>
    <property type="match status" value="1"/>
</dbReference>
<dbReference type="OrthoDB" id="1915198at2759"/>
<dbReference type="GO" id="GO:0005576">
    <property type="term" value="C:extracellular region"/>
    <property type="evidence" value="ECO:0007669"/>
    <property type="project" value="UniProtKB-ARBA"/>
</dbReference>
<dbReference type="InterPro" id="IPR035513">
    <property type="entry name" value="Invertase/methylesterase_inhib"/>
</dbReference>
<dbReference type="AlphaFoldDB" id="A0A1J6JTB2"/>
<dbReference type="GeneID" id="109220193"/>
<dbReference type="NCBIfam" id="TIGR01614">
    <property type="entry name" value="PME_inhib"/>
    <property type="match status" value="1"/>
</dbReference>
<reference evidence="6" key="1">
    <citation type="submission" date="2016-11" db="EMBL/GenBank/DDBJ databases">
        <title>The genome of Nicotiana attenuata.</title>
        <authorList>
            <person name="Xu S."/>
            <person name="Brockmoeller T."/>
            <person name="Gaquerel E."/>
            <person name="Navarro A."/>
            <person name="Kuhl H."/>
            <person name="Gase K."/>
            <person name="Ling Z."/>
            <person name="Zhou W."/>
            <person name="Kreitzer C."/>
            <person name="Stanke M."/>
            <person name="Tang H."/>
            <person name="Lyons E."/>
            <person name="Pandey P."/>
            <person name="Pandey S.P."/>
            <person name="Timmermann B."/>
            <person name="Baldwin I.T."/>
        </authorList>
    </citation>
    <scope>NUCLEOTIDE SEQUENCE [LARGE SCALE GENOMIC DNA]</scope>
    <source>
        <strain evidence="6">UT</strain>
    </source>
</reference>
<dbReference type="Gene3D" id="1.20.140.40">
    <property type="entry name" value="Invertase/pectin methylesterase inhibitor family protein"/>
    <property type="match status" value="1"/>
</dbReference>
<evidence type="ECO:0000313" key="7">
    <source>
        <dbReference type="Proteomes" id="UP000187609"/>
    </source>
</evidence>
<keyword evidence="7" id="KW-1185">Reference proteome</keyword>
<proteinExistence type="inferred from homology"/>
<dbReference type="STRING" id="49451.A0A1J6JTB2"/>
<evidence type="ECO:0000256" key="1">
    <source>
        <dbReference type="ARBA" id="ARBA00022729"/>
    </source>
</evidence>
<dbReference type="CDD" id="cd15795">
    <property type="entry name" value="PMEI-Pla_a_1_like"/>
    <property type="match status" value="1"/>
</dbReference>
<dbReference type="FunFam" id="1.20.140.40:FF:000002">
    <property type="entry name" value="Putative invertase inhibitor"/>
    <property type="match status" value="1"/>
</dbReference>
<dbReference type="InterPro" id="IPR006501">
    <property type="entry name" value="Pectinesterase_inhib_dom"/>
</dbReference>